<dbReference type="CDD" id="cd00402">
    <property type="entry name" value="Riboflavin_synthase_like"/>
    <property type="match status" value="1"/>
</dbReference>
<dbReference type="PANTHER" id="PTHR21098:SF0">
    <property type="entry name" value="RIBOFLAVIN SYNTHASE"/>
    <property type="match status" value="1"/>
</dbReference>
<dbReference type="PROSITE" id="PS51177">
    <property type="entry name" value="LUMAZINE_BIND"/>
    <property type="match status" value="1"/>
</dbReference>
<dbReference type="EMBL" id="BRYB01000642">
    <property type="protein sequence ID" value="GMI34488.1"/>
    <property type="molecule type" value="Genomic_DNA"/>
</dbReference>
<dbReference type="Proteomes" id="UP001165060">
    <property type="component" value="Unassembled WGS sequence"/>
</dbReference>
<proteinExistence type="predicted"/>
<dbReference type="InterPro" id="IPR017938">
    <property type="entry name" value="Riboflavin_synthase-like_b-brl"/>
</dbReference>
<dbReference type="InterPro" id="IPR026017">
    <property type="entry name" value="Lumazine-bd_dom"/>
</dbReference>
<dbReference type="Pfam" id="PF00677">
    <property type="entry name" value="Lum_binding"/>
    <property type="match status" value="1"/>
</dbReference>
<evidence type="ECO:0000259" key="2">
    <source>
        <dbReference type="PROSITE" id="PS51177"/>
    </source>
</evidence>
<comment type="caution">
    <text evidence="3">The sequence shown here is derived from an EMBL/GenBank/DDBJ whole genome shotgun (WGS) entry which is preliminary data.</text>
</comment>
<dbReference type="InterPro" id="IPR023366">
    <property type="entry name" value="ATP_synth_asu-like_sf"/>
</dbReference>
<gene>
    <name evidence="3" type="ORF">TeGR_g9126</name>
</gene>
<evidence type="ECO:0000256" key="1">
    <source>
        <dbReference type="ARBA" id="ARBA00022737"/>
    </source>
</evidence>
<evidence type="ECO:0000313" key="3">
    <source>
        <dbReference type="EMBL" id="GMI34488.1"/>
    </source>
</evidence>
<dbReference type="PANTHER" id="PTHR21098">
    <property type="entry name" value="RIBOFLAVIN SYNTHASE ALPHA CHAIN"/>
    <property type="match status" value="1"/>
</dbReference>
<sequence length="141" mass="14495">MFTGIVDEMGSVRSLTLNPSMPLWDGSLGPGYELVVSASPTVLSTAYLGCSICVSGVCLTATSLSPSSFTAGLAPETLRRTHLSSLVAGSPVNLERAASIGGRNSGHGVQGHVDGVGEVLEKRVDGDSLYIKVGTTGEIMR</sequence>
<dbReference type="InterPro" id="IPR001783">
    <property type="entry name" value="Lumazine-bd"/>
</dbReference>
<name>A0ABQ6MVS9_9STRA</name>
<dbReference type="Gene3D" id="2.40.30.20">
    <property type="match status" value="1"/>
</dbReference>
<protein>
    <recommendedName>
        <fullName evidence="2">Lumazine-binding domain-containing protein</fullName>
    </recommendedName>
</protein>
<feature type="domain" description="Lumazine-binding" evidence="2">
    <location>
        <begin position="1"/>
        <end position="107"/>
    </location>
</feature>
<organism evidence="3 4">
    <name type="scientific">Tetraparma gracilis</name>
    <dbReference type="NCBI Taxonomy" id="2962635"/>
    <lineage>
        <taxon>Eukaryota</taxon>
        <taxon>Sar</taxon>
        <taxon>Stramenopiles</taxon>
        <taxon>Ochrophyta</taxon>
        <taxon>Bolidophyceae</taxon>
        <taxon>Parmales</taxon>
        <taxon>Triparmaceae</taxon>
        <taxon>Tetraparma</taxon>
    </lineage>
</organism>
<accession>A0ABQ6MVS9</accession>
<reference evidence="3 4" key="1">
    <citation type="journal article" date="2023" name="Commun. Biol.">
        <title>Genome analysis of Parmales, the sister group of diatoms, reveals the evolutionary specialization of diatoms from phago-mixotrophs to photoautotrophs.</title>
        <authorList>
            <person name="Ban H."/>
            <person name="Sato S."/>
            <person name="Yoshikawa S."/>
            <person name="Yamada K."/>
            <person name="Nakamura Y."/>
            <person name="Ichinomiya M."/>
            <person name="Sato N."/>
            <person name="Blanc-Mathieu R."/>
            <person name="Endo H."/>
            <person name="Kuwata A."/>
            <person name="Ogata H."/>
        </authorList>
    </citation>
    <scope>NUCLEOTIDE SEQUENCE [LARGE SCALE GENOMIC DNA]</scope>
</reference>
<keyword evidence="1" id="KW-0677">Repeat</keyword>
<dbReference type="SUPFAM" id="SSF63380">
    <property type="entry name" value="Riboflavin synthase domain-like"/>
    <property type="match status" value="1"/>
</dbReference>
<evidence type="ECO:0000313" key="4">
    <source>
        <dbReference type="Proteomes" id="UP001165060"/>
    </source>
</evidence>
<keyword evidence="4" id="KW-1185">Reference proteome</keyword>